<organism evidence="1 2">
    <name type="scientific">Clunio marinus</name>
    <dbReference type="NCBI Taxonomy" id="568069"/>
    <lineage>
        <taxon>Eukaryota</taxon>
        <taxon>Metazoa</taxon>
        <taxon>Ecdysozoa</taxon>
        <taxon>Arthropoda</taxon>
        <taxon>Hexapoda</taxon>
        <taxon>Insecta</taxon>
        <taxon>Pterygota</taxon>
        <taxon>Neoptera</taxon>
        <taxon>Endopterygota</taxon>
        <taxon>Diptera</taxon>
        <taxon>Nematocera</taxon>
        <taxon>Chironomoidea</taxon>
        <taxon>Chironomidae</taxon>
        <taxon>Clunio</taxon>
    </lineage>
</organism>
<sequence length="100" mass="12015">MTFDVESSVGLKLLRVIMQLFLFSAYQGFHKLPRQEVMTFHVQSTQSHDENLRKILQHKNRNEIKHFFLVLCLRKTNMHQVKANKLLNHHYQRQNMIIKA</sequence>
<dbReference type="EMBL" id="CVRI01000064">
    <property type="protein sequence ID" value="CRL05126.1"/>
    <property type="molecule type" value="Genomic_DNA"/>
</dbReference>
<name>A0A1J1J112_9DIPT</name>
<accession>A0A1J1J112</accession>
<evidence type="ECO:0000313" key="1">
    <source>
        <dbReference type="EMBL" id="CRL05126.1"/>
    </source>
</evidence>
<keyword evidence="2" id="KW-1185">Reference proteome</keyword>
<gene>
    <name evidence="1" type="ORF">CLUMA_CG018300</name>
</gene>
<protein>
    <submittedName>
        <fullName evidence="1">CLUMA_CG018300, isoform A</fullName>
    </submittedName>
</protein>
<dbReference type="AlphaFoldDB" id="A0A1J1J112"/>
<dbReference type="Proteomes" id="UP000183832">
    <property type="component" value="Unassembled WGS sequence"/>
</dbReference>
<reference evidence="1 2" key="1">
    <citation type="submission" date="2015-04" db="EMBL/GenBank/DDBJ databases">
        <authorList>
            <person name="Syromyatnikov M.Y."/>
            <person name="Popov V.N."/>
        </authorList>
    </citation>
    <scope>NUCLEOTIDE SEQUENCE [LARGE SCALE GENOMIC DNA]</scope>
</reference>
<evidence type="ECO:0000313" key="2">
    <source>
        <dbReference type="Proteomes" id="UP000183832"/>
    </source>
</evidence>
<proteinExistence type="predicted"/>